<evidence type="ECO:0000313" key="3">
    <source>
        <dbReference type="Proteomes" id="UP001429357"/>
    </source>
</evidence>
<dbReference type="Proteomes" id="UP001429357">
    <property type="component" value="Unassembled WGS sequence"/>
</dbReference>
<accession>A0ABV0F3A2</accession>
<reference evidence="2" key="2">
    <citation type="submission" date="2024-02" db="EMBL/GenBank/DDBJ databases">
        <title>The Genome Sequence of Enterococcus diestrammenae JM9A.</title>
        <authorList>
            <person name="Earl A."/>
            <person name="Manson A."/>
            <person name="Gilmore M."/>
            <person name="Sanders J."/>
            <person name="Shea T."/>
            <person name="Howe W."/>
            <person name="Livny J."/>
            <person name="Cuomo C."/>
            <person name="Neafsey D."/>
            <person name="Birren B."/>
        </authorList>
    </citation>
    <scope>NUCLEOTIDE SEQUENCE</scope>
    <source>
        <strain evidence="2">JM9A</strain>
    </source>
</reference>
<dbReference type="RefSeq" id="WP_161870739.1">
    <property type="nucleotide sequence ID" value="NZ_MAEI02000001.1"/>
</dbReference>
<reference evidence="2" key="1">
    <citation type="submission" date="2016-06" db="EMBL/GenBank/DDBJ databases">
        <authorList>
            <person name="Van Tyne D."/>
        </authorList>
    </citation>
    <scope>NUCLEOTIDE SEQUENCE</scope>
    <source>
        <strain evidence="2">JM9A</strain>
    </source>
</reference>
<evidence type="ECO:0000256" key="1">
    <source>
        <dbReference type="SAM" id="MobiDB-lite"/>
    </source>
</evidence>
<gene>
    <name evidence="2" type="ORF">BAU18_000710</name>
</gene>
<sequence length="235" mass="27049">MKKADEMYVYARKHKLGFNMTPLIGGWLQRKHFKLIEDALGKDEEVLASFIGRHHPEDKENFSPETGESSEDFHERVHDRQTGKVRYFSCKGFSAYAITNSGRLIFARWVPFNNDYKSIPLSNINTINPNTRIIWGSLRIESFREVFSIFWTKRVVFDIAKLLEDSKSDMQDGVMDGITTAGRHKLAGAGNPAGTQAPLTTETNYQKLKERRQALEDGLITQEEYDEYKDKFLNS</sequence>
<name>A0ABV0F3A2_9ENTE</name>
<comment type="caution">
    <text evidence="2">The sequence shown here is derived from an EMBL/GenBank/DDBJ whole genome shotgun (WGS) entry which is preliminary data.</text>
</comment>
<evidence type="ECO:0000313" key="2">
    <source>
        <dbReference type="EMBL" id="MEO1781131.1"/>
    </source>
</evidence>
<dbReference type="EMBL" id="MAEI02000001">
    <property type="protein sequence ID" value="MEO1781131.1"/>
    <property type="molecule type" value="Genomic_DNA"/>
</dbReference>
<organism evidence="2 3">
    <name type="scientific">Enterococcus diestrammenae</name>
    <dbReference type="NCBI Taxonomy" id="1155073"/>
    <lineage>
        <taxon>Bacteria</taxon>
        <taxon>Bacillati</taxon>
        <taxon>Bacillota</taxon>
        <taxon>Bacilli</taxon>
        <taxon>Lactobacillales</taxon>
        <taxon>Enterococcaceae</taxon>
        <taxon>Enterococcus</taxon>
    </lineage>
</organism>
<feature type="region of interest" description="Disordered" evidence="1">
    <location>
        <begin position="55"/>
        <end position="74"/>
    </location>
</feature>
<protein>
    <recommendedName>
        <fullName evidence="4">SHOCT domain-containing protein</fullName>
    </recommendedName>
</protein>
<evidence type="ECO:0008006" key="4">
    <source>
        <dbReference type="Google" id="ProtNLM"/>
    </source>
</evidence>
<proteinExistence type="predicted"/>
<keyword evidence="3" id="KW-1185">Reference proteome</keyword>